<dbReference type="EMBL" id="CP071250">
    <property type="protein sequence ID" value="UUF07463.1"/>
    <property type="molecule type" value="Genomic_DNA"/>
</dbReference>
<keyword evidence="1" id="KW-1133">Transmembrane helix</keyword>
<dbReference type="EMBL" id="CP071249">
    <property type="protein sequence ID" value="UUF06220.1"/>
    <property type="molecule type" value="Genomic_DNA"/>
</dbReference>
<name>A0A9Q9CPJ8_9FIRM</name>
<evidence type="ECO:0000313" key="5">
    <source>
        <dbReference type="Proteomes" id="UP001058072"/>
    </source>
</evidence>
<protein>
    <submittedName>
        <fullName evidence="3">DUF2752 domain-containing protein</fullName>
    </submittedName>
</protein>
<accession>A0A9Q9CPJ8</accession>
<dbReference type="Proteomes" id="UP001058072">
    <property type="component" value="Chromosome"/>
</dbReference>
<keyword evidence="4" id="KW-1185">Reference proteome</keyword>
<evidence type="ECO:0000313" key="4">
    <source>
        <dbReference type="Proteomes" id="UP001058016"/>
    </source>
</evidence>
<reference evidence="3 4" key="1">
    <citation type="submission" date="2021-03" db="EMBL/GenBank/DDBJ databases">
        <title>Comparative Genomics and Metabolomics in the genus Turicibacter.</title>
        <authorList>
            <person name="Maki J."/>
            <person name="Looft T."/>
        </authorList>
    </citation>
    <scope>NUCLEOTIDE SEQUENCE</scope>
    <source>
        <strain evidence="3">ISU324</strain>
        <strain evidence="2 4">MMM721</strain>
    </source>
</reference>
<feature type="transmembrane region" description="Helical" evidence="1">
    <location>
        <begin position="5"/>
        <end position="21"/>
    </location>
</feature>
<dbReference type="InterPro" id="IPR021215">
    <property type="entry name" value="DUF2752"/>
</dbReference>
<keyword evidence="1" id="KW-0472">Membrane</keyword>
<gene>
    <name evidence="2" type="ORF">J0J69_01105</name>
    <name evidence="3" type="ORF">J0J70_07410</name>
</gene>
<evidence type="ECO:0000313" key="3">
    <source>
        <dbReference type="EMBL" id="UUF07463.1"/>
    </source>
</evidence>
<evidence type="ECO:0000313" key="2">
    <source>
        <dbReference type="EMBL" id="UUF06220.1"/>
    </source>
</evidence>
<keyword evidence="1" id="KW-0812">Transmembrane</keyword>
<evidence type="ECO:0000256" key="1">
    <source>
        <dbReference type="SAM" id="Phobius"/>
    </source>
</evidence>
<dbReference type="Proteomes" id="UP001058016">
    <property type="component" value="Chromosome"/>
</dbReference>
<organism evidence="3 5">
    <name type="scientific">Turicibacter bilis</name>
    <dbReference type="NCBI Taxonomy" id="2735723"/>
    <lineage>
        <taxon>Bacteria</taxon>
        <taxon>Bacillati</taxon>
        <taxon>Bacillota</taxon>
        <taxon>Erysipelotrichia</taxon>
        <taxon>Erysipelotrichales</taxon>
        <taxon>Turicibacteraceae</taxon>
        <taxon>Turicibacter</taxon>
    </lineage>
</organism>
<dbReference type="RefSeq" id="WP_172676286.1">
    <property type="nucleotide sequence ID" value="NZ_CP071249.1"/>
</dbReference>
<sequence length="118" mass="14132">MKFRYYRLICYVVGLIVIYLIPLGAIENHRLCLWYHLFQVDCFGCGFTRSFFCFMNGELLKAISYNKMVLFVPLGWAIVIQDSWMIMTKSNRLSLLERTFMHGARWLYPNLNRFKKLN</sequence>
<dbReference type="AlphaFoldDB" id="A0A9Q9CPJ8"/>
<feature type="transmembrane region" description="Helical" evidence="1">
    <location>
        <begin position="68"/>
        <end position="87"/>
    </location>
</feature>
<dbReference type="Pfam" id="PF10825">
    <property type="entry name" value="DUF2752"/>
    <property type="match status" value="1"/>
</dbReference>
<proteinExistence type="predicted"/>